<organism evidence="2 3">
    <name type="scientific">Thelohanellus kitauei</name>
    <name type="common">Myxosporean</name>
    <dbReference type="NCBI Taxonomy" id="669202"/>
    <lineage>
        <taxon>Eukaryota</taxon>
        <taxon>Metazoa</taxon>
        <taxon>Cnidaria</taxon>
        <taxon>Myxozoa</taxon>
        <taxon>Myxosporea</taxon>
        <taxon>Bivalvulida</taxon>
        <taxon>Platysporina</taxon>
        <taxon>Myxobolidae</taxon>
        <taxon>Thelohanellus</taxon>
    </lineage>
</organism>
<dbReference type="PANTHER" id="PTHR37984">
    <property type="entry name" value="PROTEIN CBG26694"/>
    <property type="match status" value="1"/>
</dbReference>
<sequence>MGRNFESFLFKNLCEACRVYKTRTMPYHPQANGLVDRSNRSLINMFRKLLSDESDWECKLPIIPHEYNTSIHKSTGLSSFEAMICREPPNFTIRQNENYSHLQSHLMNVKKTISDMC</sequence>
<comment type="caution">
    <text evidence="2">The sequence shown here is derived from an EMBL/GenBank/DDBJ whole genome shotgun (WGS) entry which is preliminary data.</text>
</comment>
<protein>
    <recommendedName>
        <fullName evidence="1">Integrase catalytic domain-containing protein</fullName>
    </recommendedName>
</protein>
<evidence type="ECO:0000259" key="1">
    <source>
        <dbReference type="PROSITE" id="PS50994"/>
    </source>
</evidence>
<dbReference type="GO" id="GO:0015074">
    <property type="term" value="P:DNA integration"/>
    <property type="evidence" value="ECO:0007669"/>
    <property type="project" value="InterPro"/>
</dbReference>
<dbReference type="GO" id="GO:0003676">
    <property type="term" value="F:nucleic acid binding"/>
    <property type="evidence" value="ECO:0007669"/>
    <property type="project" value="InterPro"/>
</dbReference>
<dbReference type="EMBL" id="JWZT01000745">
    <property type="protein sequence ID" value="KII73618.1"/>
    <property type="molecule type" value="Genomic_DNA"/>
</dbReference>
<keyword evidence="3" id="KW-1185">Reference proteome</keyword>
<dbReference type="OrthoDB" id="413361at2759"/>
<dbReference type="Gene3D" id="3.30.420.10">
    <property type="entry name" value="Ribonuclease H-like superfamily/Ribonuclease H"/>
    <property type="match status" value="1"/>
</dbReference>
<feature type="domain" description="Integrase catalytic" evidence="1">
    <location>
        <begin position="1"/>
        <end position="87"/>
    </location>
</feature>
<reference evidence="2 3" key="1">
    <citation type="journal article" date="2014" name="Genome Biol. Evol.">
        <title>The genome of the myxosporean Thelohanellus kitauei shows adaptations to nutrient acquisition within its fish host.</title>
        <authorList>
            <person name="Yang Y."/>
            <person name="Xiong J."/>
            <person name="Zhou Z."/>
            <person name="Huo F."/>
            <person name="Miao W."/>
            <person name="Ran C."/>
            <person name="Liu Y."/>
            <person name="Zhang J."/>
            <person name="Feng J."/>
            <person name="Wang M."/>
            <person name="Wang M."/>
            <person name="Wang L."/>
            <person name="Yao B."/>
        </authorList>
    </citation>
    <scope>NUCLEOTIDE SEQUENCE [LARGE SCALE GENOMIC DNA]</scope>
    <source>
        <strain evidence="2">Wuqing</strain>
    </source>
</reference>
<name>A0A0C2JW14_THEKT</name>
<dbReference type="InterPro" id="IPR001584">
    <property type="entry name" value="Integrase_cat-core"/>
</dbReference>
<dbReference type="InterPro" id="IPR012337">
    <property type="entry name" value="RNaseH-like_sf"/>
</dbReference>
<proteinExistence type="predicted"/>
<evidence type="ECO:0000313" key="2">
    <source>
        <dbReference type="EMBL" id="KII73618.1"/>
    </source>
</evidence>
<dbReference type="InterPro" id="IPR050951">
    <property type="entry name" value="Retrovirus_Pol_polyprotein"/>
</dbReference>
<gene>
    <name evidence="2" type="ORF">RF11_06561</name>
</gene>
<dbReference type="AlphaFoldDB" id="A0A0C2JW14"/>
<evidence type="ECO:0000313" key="3">
    <source>
        <dbReference type="Proteomes" id="UP000031668"/>
    </source>
</evidence>
<accession>A0A0C2JW14</accession>
<dbReference type="InterPro" id="IPR036397">
    <property type="entry name" value="RNaseH_sf"/>
</dbReference>
<dbReference type="PANTHER" id="PTHR37984:SF15">
    <property type="entry name" value="INTEGRASE CATALYTIC DOMAIN-CONTAINING PROTEIN"/>
    <property type="match status" value="1"/>
</dbReference>
<dbReference type="PROSITE" id="PS50994">
    <property type="entry name" value="INTEGRASE"/>
    <property type="match status" value="1"/>
</dbReference>
<dbReference type="Proteomes" id="UP000031668">
    <property type="component" value="Unassembled WGS sequence"/>
</dbReference>
<dbReference type="SUPFAM" id="SSF53098">
    <property type="entry name" value="Ribonuclease H-like"/>
    <property type="match status" value="1"/>
</dbReference>